<reference evidence="10 11" key="1">
    <citation type="journal article" date="2019" name="Sci. Rep.">
        <title>Sulfobacillus thermotolerans: new insights into resistance and metabolic capacities of acidophilic chemolithotrophs.</title>
        <authorList>
            <person name="Panyushkina A.E."/>
            <person name="Babenko V.V."/>
            <person name="Nikitina A.S."/>
            <person name="Selezneva O.V."/>
            <person name="Tsaplina I.A."/>
            <person name="Letarova M.A."/>
            <person name="Kostryukova E.S."/>
            <person name="Letarov A.V."/>
        </authorList>
    </citation>
    <scope>NUCLEOTIDE SEQUENCE [LARGE SCALE GENOMIC DNA]</scope>
    <source>
        <strain evidence="10 11">Kr1</strain>
    </source>
</reference>
<comment type="subcellular location">
    <subcellularLocation>
        <location evidence="1">Cell membrane</location>
        <topology evidence="1">Multi-pass membrane protein</topology>
    </subcellularLocation>
</comment>
<feature type="transmembrane region" description="Helical" evidence="8">
    <location>
        <begin position="272"/>
        <end position="297"/>
    </location>
</feature>
<dbReference type="PANTHER" id="PTHR43568:SF1">
    <property type="entry name" value="P PROTEIN"/>
    <property type="match status" value="1"/>
</dbReference>
<accession>A0ABN5H257</accession>
<dbReference type="PRINTS" id="PR00758">
    <property type="entry name" value="ARSENICPUMP"/>
</dbReference>
<gene>
    <name evidence="10" type="ORF">BXT84_13040</name>
</gene>
<feature type="transmembrane region" description="Helical" evidence="8">
    <location>
        <begin position="174"/>
        <end position="194"/>
    </location>
</feature>
<evidence type="ECO:0000256" key="1">
    <source>
        <dbReference type="ARBA" id="ARBA00004651"/>
    </source>
</evidence>
<dbReference type="Proteomes" id="UP000325292">
    <property type="component" value="Chromosome"/>
</dbReference>
<sequence>MTEAQISLVALLLLYIFLIGDWFHRAWAALGVALLLIVTRVITVAEAVSFINFNTVGLLTGMMVLVGLLGEAGLFYQVGRVARRLARGRPVRLLWIFFVLTAFISAFLDNVTTILLLSPALFGAANEMDFDPVPFLMIMVAASNLGGLATLIGDPPNILIGTAAHLSFNQFARLLTPPAILLLVGLAAIVPYFMTFSSNPLPAEMDGPRRLQEFPLESRRGLLLTILAGVLVAFVLQREWHLAAGTISMAGAALGMLATIGKSVRIWNQVDWGTLGFFIGIFILVGALEHGGVIAHLAKFLAQHPLGQWMPLTILVGSALFSALLDNVPLVAAMIPLVQRLGQMHPEYGVELWAALALGAAIGGNATIIGASANVVAQGMAEERGYRLEFRRYLPFGLSVFAVTLVLGIIYVMLLG</sequence>
<evidence type="ECO:0000259" key="9">
    <source>
        <dbReference type="Pfam" id="PF03600"/>
    </source>
</evidence>
<evidence type="ECO:0000256" key="2">
    <source>
        <dbReference type="ARBA" id="ARBA00009843"/>
    </source>
</evidence>
<feature type="transmembrane region" description="Helical" evidence="8">
    <location>
        <begin position="57"/>
        <end position="79"/>
    </location>
</feature>
<evidence type="ECO:0000256" key="3">
    <source>
        <dbReference type="ARBA" id="ARBA00022448"/>
    </source>
</evidence>
<evidence type="ECO:0000313" key="11">
    <source>
        <dbReference type="Proteomes" id="UP000325292"/>
    </source>
</evidence>
<feature type="transmembrane region" description="Helical" evidence="8">
    <location>
        <begin position="30"/>
        <end position="51"/>
    </location>
</feature>
<evidence type="ECO:0000313" key="10">
    <source>
        <dbReference type="EMBL" id="AUW94755.1"/>
    </source>
</evidence>
<evidence type="ECO:0000256" key="6">
    <source>
        <dbReference type="ARBA" id="ARBA00022989"/>
    </source>
</evidence>
<feature type="transmembrane region" description="Helical" evidence="8">
    <location>
        <begin position="6"/>
        <end position="23"/>
    </location>
</feature>
<keyword evidence="3" id="KW-0813">Transport</keyword>
<organism evidence="10 11">
    <name type="scientific">Sulfobacillus thermotolerans</name>
    <dbReference type="NCBI Taxonomy" id="338644"/>
    <lineage>
        <taxon>Bacteria</taxon>
        <taxon>Bacillati</taxon>
        <taxon>Bacillota</taxon>
        <taxon>Clostridia</taxon>
        <taxon>Eubacteriales</taxon>
        <taxon>Clostridiales Family XVII. Incertae Sedis</taxon>
        <taxon>Sulfobacillus</taxon>
    </lineage>
</organism>
<keyword evidence="11" id="KW-1185">Reference proteome</keyword>
<feature type="transmembrane region" description="Helical" evidence="8">
    <location>
        <begin position="133"/>
        <end position="153"/>
    </location>
</feature>
<proteinExistence type="inferred from homology"/>
<dbReference type="InterPro" id="IPR000802">
    <property type="entry name" value="Arsenical_pump_ArsB"/>
</dbReference>
<evidence type="ECO:0000256" key="8">
    <source>
        <dbReference type="SAM" id="Phobius"/>
    </source>
</evidence>
<dbReference type="PANTHER" id="PTHR43568">
    <property type="entry name" value="P PROTEIN"/>
    <property type="match status" value="1"/>
</dbReference>
<evidence type="ECO:0000256" key="5">
    <source>
        <dbReference type="ARBA" id="ARBA00022692"/>
    </source>
</evidence>
<evidence type="ECO:0000256" key="7">
    <source>
        <dbReference type="ARBA" id="ARBA00023136"/>
    </source>
</evidence>
<dbReference type="Pfam" id="PF03600">
    <property type="entry name" value="CitMHS"/>
    <property type="match status" value="1"/>
</dbReference>
<keyword evidence="4" id="KW-1003">Cell membrane</keyword>
<keyword evidence="6 8" id="KW-1133">Transmembrane helix</keyword>
<keyword evidence="7 8" id="KW-0472">Membrane</keyword>
<feature type="transmembrane region" description="Helical" evidence="8">
    <location>
        <begin position="352"/>
        <end position="373"/>
    </location>
</feature>
<keyword evidence="5 8" id="KW-0812">Transmembrane</keyword>
<dbReference type="EMBL" id="CP019454">
    <property type="protein sequence ID" value="AUW94755.1"/>
    <property type="molecule type" value="Genomic_DNA"/>
</dbReference>
<name>A0ABN5H257_9FIRM</name>
<comment type="similarity">
    <text evidence="2">Belongs to the CitM (TC 2.A.11) transporter family.</text>
</comment>
<feature type="transmembrane region" description="Helical" evidence="8">
    <location>
        <begin position="242"/>
        <end position="260"/>
    </location>
</feature>
<evidence type="ECO:0000256" key="4">
    <source>
        <dbReference type="ARBA" id="ARBA00022475"/>
    </source>
</evidence>
<feature type="transmembrane region" description="Helical" evidence="8">
    <location>
        <begin position="393"/>
        <end position="414"/>
    </location>
</feature>
<feature type="transmembrane region" description="Helical" evidence="8">
    <location>
        <begin position="91"/>
        <end position="121"/>
    </location>
</feature>
<dbReference type="InterPro" id="IPR051475">
    <property type="entry name" value="Diverse_Ion_Transporter"/>
</dbReference>
<feature type="transmembrane region" description="Helical" evidence="8">
    <location>
        <begin position="309"/>
        <end position="332"/>
    </location>
</feature>
<dbReference type="InterPro" id="IPR004680">
    <property type="entry name" value="Cit_transptr-like_dom"/>
</dbReference>
<protein>
    <submittedName>
        <fullName evidence="10">Tyrosine transporter P-protein</fullName>
    </submittedName>
</protein>
<feature type="domain" description="Citrate transporter-like" evidence="9">
    <location>
        <begin position="15"/>
        <end position="359"/>
    </location>
</feature>
<feature type="transmembrane region" description="Helical" evidence="8">
    <location>
        <begin position="218"/>
        <end position="235"/>
    </location>
</feature>